<evidence type="ECO:0000313" key="1">
    <source>
        <dbReference type="EMBL" id="CAH3125609.1"/>
    </source>
</evidence>
<sequence length="242" mass="27219">MPNLSLLNAAFSAIFAGLPSNDIHKLFEASYAMAPQPALMAPKSHDQSLDILAEWMPCDKWTFLDSSGLDPQYDYDFTNVKDDGKKYMRGGHQYHRPYGWNRIALKVHGKYSGGDEWLGPNGIRTEEAPNEWAVSYHGTKAEHAVNIIKQGLKTGPRERFGPGIYSSPSPKMVEEHYAQEFRYEGKVYKIAFQNRVNPDSVQIIPASATKAGAEYWISQEGDIRPYAVILKLATVENDCNIF</sequence>
<name>A0AAU9WTF3_9CNID</name>
<dbReference type="SUPFAM" id="SSF56399">
    <property type="entry name" value="ADP-ribosylation"/>
    <property type="match status" value="1"/>
</dbReference>
<proteinExistence type="predicted"/>
<dbReference type="AlphaFoldDB" id="A0AAU9WTF3"/>
<dbReference type="EMBL" id="CALNXJ010000021">
    <property type="protein sequence ID" value="CAH3125609.1"/>
    <property type="molecule type" value="Genomic_DNA"/>
</dbReference>
<accession>A0AAU9WTF3</accession>
<organism evidence="1 2">
    <name type="scientific">Pocillopora meandrina</name>
    <dbReference type="NCBI Taxonomy" id="46732"/>
    <lineage>
        <taxon>Eukaryota</taxon>
        <taxon>Metazoa</taxon>
        <taxon>Cnidaria</taxon>
        <taxon>Anthozoa</taxon>
        <taxon>Hexacorallia</taxon>
        <taxon>Scleractinia</taxon>
        <taxon>Astrocoeniina</taxon>
        <taxon>Pocilloporidae</taxon>
        <taxon>Pocillopora</taxon>
    </lineage>
</organism>
<dbReference type="Gene3D" id="3.90.175.10">
    <property type="entry name" value="Diphtheria Toxin, domain 1"/>
    <property type="match status" value="1"/>
</dbReference>
<evidence type="ECO:0000313" key="2">
    <source>
        <dbReference type="Proteomes" id="UP001159428"/>
    </source>
</evidence>
<dbReference type="Proteomes" id="UP001159428">
    <property type="component" value="Unassembled WGS sequence"/>
</dbReference>
<gene>
    <name evidence="1" type="ORF">PMEA_00012185</name>
</gene>
<dbReference type="PANTHER" id="PTHR36649">
    <property type="entry name" value="UBIQUITIN-LIKE DOMAIN-CONTAINING PROTEIN"/>
    <property type="match status" value="1"/>
</dbReference>
<protein>
    <submittedName>
        <fullName evidence="1">Uncharacterized protein</fullName>
    </submittedName>
</protein>
<comment type="caution">
    <text evidence="1">The sequence shown here is derived from an EMBL/GenBank/DDBJ whole genome shotgun (WGS) entry which is preliminary data.</text>
</comment>
<reference evidence="1 2" key="1">
    <citation type="submission" date="2022-05" db="EMBL/GenBank/DDBJ databases">
        <authorList>
            <consortium name="Genoscope - CEA"/>
            <person name="William W."/>
        </authorList>
    </citation>
    <scope>NUCLEOTIDE SEQUENCE [LARGE SCALE GENOMIC DNA]</scope>
</reference>
<keyword evidence="2" id="KW-1185">Reference proteome</keyword>
<dbReference type="PANTHER" id="PTHR36649:SF28">
    <property type="entry name" value="UBIQUITIN-LIKE DOMAIN-CONTAINING PROTEIN"/>
    <property type="match status" value="1"/>
</dbReference>